<dbReference type="Proteomes" id="UP000469011">
    <property type="component" value="Unassembled WGS sequence"/>
</dbReference>
<dbReference type="SUPFAM" id="SSF52833">
    <property type="entry name" value="Thioredoxin-like"/>
    <property type="match status" value="1"/>
</dbReference>
<evidence type="ECO:0000256" key="1">
    <source>
        <dbReference type="SAM" id="Phobius"/>
    </source>
</evidence>
<sequence>MAILGVVVYHFGWDLSFFGFASPDMMFSEPVIIFARALAGSFMFLAGVSLVLAHGNGVRWRKFRQRLAKVAAAAAVISIVTFTACLQDTDLQAKVVATQERGQSEFGVDSTPTFFVNGKRYVGALSPEEMSAVIEANL</sequence>
<name>A0A6N9TCM9_9HYPH</name>
<organism evidence="3 4">
    <name type="scientific">Jiella pacifica</name>
    <dbReference type="NCBI Taxonomy" id="2696469"/>
    <lineage>
        <taxon>Bacteria</taxon>
        <taxon>Pseudomonadati</taxon>
        <taxon>Pseudomonadota</taxon>
        <taxon>Alphaproteobacteria</taxon>
        <taxon>Hyphomicrobiales</taxon>
        <taxon>Aurantimonadaceae</taxon>
        <taxon>Jiella</taxon>
    </lineage>
</organism>
<gene>
    <name evidence="3" type="ORF">GTK09_26745</name>
</gene>
<comment type="caution">
    <text evidence="3">The sequence shown here is derived from an EMBL/GenBank/DDBJ whole genome shotgun (WGS) entry which is preliminary data.</text>
</comment>
<accession>A0A6N9TCM9</accession>
<dbReference type="InterPro" id="IPR036249">
    <property type="entry name" value="Thioredoxin-like_sf"/>
</dbReference>
<dbReference type="AlphaFoldDB" id="A0A6N9TCM9"/>
<evidence type="ECO:0000313" key="4">
    <source>
        <dbReference type="Proteomes" id="UP000469011"/>
    </source>
</evidence>
<keyword evidence="1" id="KW-0472">Membrane</keyword>
<dbReference type="EMBL" id="JAAAMG010000049">
    <property type="protein sequence ID" value="NDW07985.1"/>
    <property type="molecule type" value="Genomic_DNA"/>
</dbReference>
<protein>
    <submittedName>
        <fullName evidence="3">DUF1624 domain-containing protein</fullName>
    </submittedName>
</protein>
<reference evidence="3 4" key="1">
    <citation type="submission" date="2020-01" db="EMBL/GenBank/DDBJ databases">
        <title>Jiella pacifica sp. nov.</title>
        <authorList>
            <person name="Xue Z."/>
            <person name="Zhu S."/>
            <person name="Chen J."/>
            <person name="Yang J."/>
        </authorList>
    </citation>
    <scope>NUCLEOTIDE SEQUENCE [LARGE SCALE GENOMIC DNA]</scope>
    <source>
        <strain evidence="3 4">40Bstr34</strain>
    </source>
</reference>
<dbReference type="Pfam" id="PF07786">
    <property type="entry name" value="HGSNAT_cat"/>
    <property type="match status" value="1"/>
</dbReference>
<evidence type="ECO:0000313" key="3">
    <source>
        <dbReference type="EMBL" id="NDW07985.1"/>
    </source>
</evidence>
<dbReference type="CDD" id="cd02972">
    <property type="entry name" value="DsbA_family"/>
    <property type="match status" value="1"/>
</dbReference>
<dbReference type="InterPro" id="IPR012429">
    <property type="entry name" value="HGSNAT_cat"/>
</dbReference>
<feature type="transmembrane region" description="Helical" evidence="1">
    <location>
        <begin position="67"/>
        <end position="84"/>
    </location>
</feature>
<evidence type="ECO:0000259" key="2">
    <source>
        <dbReference type="Pfam" id="PF07786"/>
    </source>
</evidence>
<feature type="transmembrane region" description="Helical" evidence="1">
    <location>
        <begin position="33"/>
        <end position="55"/>
    </location>
</feature>
<feature type="domain" description="Heparan-alpha-glucosaminide N-acetyltransferase catalytic" evidence="2">
    <location>
        <begin position="1"/>
        <end position="85"/>
    </location>
</feature>
<keyword evidence="1" id="KW-1133">Transmembrane helix</keyword>
<dbReference type="Gene3D" id="3.40.30.10">
    <property type="entry name" value="Glutaredoxin"/>
    <property type="match status" value="1"/>
</dbReference>
<keyword evidence="1" id="KW-0812">Transmembrane</keyword>
<proteinExistence type="predicted"/>
<keyword evidence="4" id="KW-1185">Reference proteome</keyword>